<evidence type="ECO:0000256" key="1">
    <source>
        <dbReference type="ARBA" id="ARBA00004651"/>
    </source>
</evidence>
<feature type="transmembrane region" description="Helical" evidence="6">
    <location>
        <begin position="458"/>
        <end position="478"/>
    </location>
</feature>
<evidence type="ECO:0000256" key="5">
    <source>
        <dbReference type="ARBA" id="ARBA00023136"/>
    </source>
</evidence>
<evidence type="ECO:0000313" key="10">
    <source>
        <dbReference type="EMBL" id="QXL89932.1"/>
    </source>
</evidence>
<reference evidence="10 11" key="1">
    <citation type="submission" date="2021-07" db="EMBL/GenBank/DDBJ databases">
        <title>Karlodiniumbacter phycospheric gen. nov., sp. nov., a phycosphere bacterium isolated from karlodinium veneficum.</title>
        <authorList>
            <person name="Peng Y."/>
            <person name="Jiang L."/>
            <person name="Lee J."/>
        </authorList>
    </citation>
    <scope>NUCLEOTIDE SEQUENCE</scope>
    <source>
        <strain evidence="10 11">N5</strain>
    </source>
</reference>
<keyword evidence="3 6" id="KW-0812">Transmembrane</keyword>
<keyword evidence="4 6" id="KW-1133">Transmembrane helix</keyword>
<dbReference type="EMBL" id="JAIMBW010000001">
    <property type="protein sequence ID" value="MBY4891645.1"/>
    <property type="molecule type" value="Genomic_DNA"/>
</dbReference>
<feature type="transmembrane region" description="Helical" evidence="6">
    <location>
        <begin position="365"/>
        <end position="383"/>
    </location>
</feature>
<dbReference type="EMBL" id="CP078073">
    <property type="protein sequence ID" value="QXL89932.1"/>
    <property type="molecule type" value="Genomic_DNA"/>
</dbReference>
<sequence>MILRAVNAVQQGQRGAMMPWSAVALGCGVALYFSLSVEPGVPAYAVAVCAALVAAALGLWRREVLGPMGMAVSLVALGFCVAGFRAHSVAGPVIDFRYYGAIEGRIVGIDRSNSDAVRLTLDQVRLDDVRNTPRRVRIALHGDQGFMAPQPGAIIFTTGHLSPPGGAAEPGGFDFQRHAWFQSIGGVGYTRAPVLLLEPPEDGVAPLFTLRMGLSAAIQSQIAGQPGAFAAAVLTGDRSGLSQASTQDMRDSNIAHLLAISGLHMGLLTGFVYAALRTFLALIPAIALRYPIRKWAAVAALLSGAFYLAMSGGNVATERAFIQVAVMFTAVLLDRRAITLRSVAIAAIIVLLHRPETLMSPGFQMSFAATTALVAAFTGLQGAPWMRKWPNWVKGVWSLVASSVIAGAATAPFAAAHFNRLAVYGLVANLMTVPAMGSVVIPFAVLALLLAPFGLSWLAFWIMELALEWILGVAEYVAELPGAVRMVASPSPAVLPLIAVGGIAICIWLGRARWLALAPMALGLVLWQGATRPEFLISEPGGLVGQLTDAGRALSRPRGDGFVAGIWLENDGDPVEQAAAAARASWRDADPGRTTTIGTLTLWHGTGRAASRVIEEACVAHDIVVTNLPPEDPSPALQQAEADTRARLAAPEPAPGAVRASPAPLCLLLTPRALRDSGAIALSLTEEGLVIDTARAHQGQRLWSR</sequence>
<feature type="transmembrane region" description="Helical" evidence="6">
    <location>
        <begin position="493"/>
        <end position="510"/>
    </location>
</feature>
<feature type="transmembrane region" description="Helical" evidence="6">
    <location>
        <begin position="16"/>
        <end position="35"/>
    </location>
</feature>
<gene>
    <name evidence="9" type="ORF">KUL25_02575</name>
    <name evidence="10" type="ORF">KUL25_02580</name>
</gene>
<comment type="subcellular location">
    <subcellularLocation>
        <location evidence="1">Cell membrane</location>
        <topology evidence="1">Multi-pass membrane protein</topology>
    </subcellularLocation>
</comment>
<name>A0A975YHY0_9RHOB</name>
<keyword evidence="2" id="KW-1003">Cell membrane</keyword>
<keyword evidence="11" id="KW-1185">Reference proteome</keyword>
<proteinExistence type="predicted"/>
<dbReference type="AlphaFoldDB" id="A0A975YHY0"/>
<dbReference type="PANTHER" id="PTHR30619:SF1">
    <property type="entry name" value="RECOMBINATION PROTEIN 2"/>
    <property type="match status" value="1"/>
</dbReference>
<dbReference type="InterPro" id="IPR052159">
    <property type="entry name" value="Competence_DNA_uptake"/>
</dbReference>
<dbReference type="InterPro" id="IPR004477">
    <property type="entry name" value="ComEC_N"/>
</dbReference>
<evidence type="ECO:0000313" key="9">
    <source>
        <dbReference type="EMBL" id="MBY4891645.1"/>
    </source>
</evidence>
<feature type="transmembrane region" description="Helical" evidence="6">
    <location>
        <begin position="421"/>
        <end position="451"/>
    </location>
</feature>
<feature type="transmembrane region" description="Helical" evidence="6">
    <location>
        <begin position="295"/>
        <end position="316"/>
    </location>
</feature>
<evidence type="ECO:0000256" key="2">
    <source>
        <dbReference type="ARBA" id="ARBA00022475"/>
    </source>
</evidence>
<feature type="transmembrane region" description="Helical" evidence="6">
    <location>
        <begin position="337"/>
        <end position="353"/>
    </location>
</feature>
<dbReference type="Proteomes" id="UP000693972">
    <property type="component" value="Unassembled WGS sequence"/>
</dbReference>
<evidence type="ECO:0000259" key="7">
    <source>
        <dbReference type="Pfam" id="PF03772"/>
    </source>
</evidence>
<dbReference type="Pfam" id="PF03772">
    <property type="entry name" value="Competence"/>
    <property type="match status" value="1"/>
</dbReference>
<evidence type="ECO:0000256" key="3">
    <source>
        <dbReference type="ARBA" id="ARBA00022692"/>
    </source>
</evidence>
<dbReference type="NCBIfam" id="TIGR00360">
    <property type="entry name" value="ComEC_N-term"/>
    <property type="match status" value="1"/>
</dbReference>
<protein>
    <submittedName>
        <fullName evidence="10">ComEC family competence protein</fullName>
    </submittedName>
</protein>
<dbReference type="InterPro" id="IPR025405">
    <property type="entry name" value="DUF4131"/>
</dbReference>
<dbReference type="PANTHER" id="PTHR30619">
    <property type="entry name" value="DNA INTERNALIZATION/COMPETENCE PROTEIN COMEC/REC2"/>
    <property type="match status" value="1"/>
</dbReference>
<dbReference type="PROSITE" id="PS51257">
    <property type="entry name" value="PROKAR_LIPOPROTEIN"/>
    <property type="match status" value="1"/>
</dbReference>
<evidence type="ECO:0000256" key="6">
    <source>
        <dbReference type="SAM" id="Phobius"/>
    </source>
</evidence>
<feature type="transmembrane region" description="Helical" evidence="6">
    <location>
        <begin position="41"/>
        <end position="60"/>
    </location>
</feature>
<evidence type="ECO:0000259" key="8">
    <source>
        <dbReference type="Pfam" id="PF13567"/>
    </source>
</evidence>
<evidence type="ECO:0000256" key="4">
    <source>
        <dbReference type="ARBA" id="ARBA00022989"/>
    </source>
</evidence>
<feature type="domain" description="DUF4131" evidence="8">
    <location>
        <begin position="41"/>
        <end position="194"/>
    </location>
</feature>
<feature type="transmembrane region" description="Helical" evidence="6">
    <location>
        <begin position="254"/>
        <end position="275"/>
    </location>
</feature>
<dbReference type="Pfam" id="PF13567">
    <property type="entry name" value="DUF4131"/>
    <property type="match status" value="1"/>
</dbReference>
<dbReference type="GO" id="GO:0005886">
    <property type="term" value="C:plasma membrane"/>
    <property type="evidence" value="ECO:0007669"/>
    <property type="project" value="UniProtKB-SubCell"/>
</dbReference>
<accession>A0A975YHY0</accession>
<evidence type="ECO:0000313" key="11">
    <source>
        <dbReference type="Proteomes" id="UP000693972"/>
    </source>
</evidence>
<keyword evidence="5 6" id="KW-0472">Membrane</keyword>
<feature type="transmembrane region" description="Helical" evidence="6">
    <location>
        <begin position="395"/>
        <end position="415"/>
    </location>
</feature>
<organism evidence="10">
    <name type="scientific">Gymnodinialimonas phycosphaerae</name>
    <dbReference type="NCBI Taxonomy" id="2841589"/>
    <lineage>
        <taxon>Bacteria</taxon>
        <taxon>Pseudomonadati</taxon>
        <taxon>Pseudomonadota</taxon>
        <taxon>Alphaproteobacteria</taxon>
        <taxon>Rhodobacterales</taxon>
        <taxon>Paracoccaceae</taxon>
        <taxon>Gymnodinialimonas</taxon>
    </lineage>
</organism>
<feature type="domain" description="ComEC/Rec2-related protein" evidence="7">
    <location>
        <begin position="234"/>
        <end position="511"/>
    </location>
</feature>